<dbReference type="SMART" id="SM00382">
    <property type="entry name" value="AAA"/>
    <property type="match status" value="1"/>
</dbReference>
<dbReference type="AlphaFoldDB" id="A0A1I4I2V5"/>
<evidence type="ECO:0000313" key="6">
    <source>
        <dbReference type="Proteomes" id="UP000199006"/>
    </source>
</evidence>
<dbReference type="Gene3D" id="3.40.50.300">
    <property type="entry name" value="P-loop containing nucleotide triphosphate hydrolases"/>
    <property type="match status" value="1"/>
</dbReference>
<dbReference type="STRING" id="29563.SAMN02983006_01265"/>
<name>A0A1I4I2V5_9FIRM</name>
<dbReference type="GO" id="GO:0005886">
    <property type="term" value="C:plasma membrane"/>
    <property type="evidence" value="ECO:0007669"/>
    <property type="project" value="TreeGrafter"/>
</dbReference>
<dbReference type="InterPro" id="IPR003593">
    <property type="entry name" value="AAA+_ATPase"/>
</dbReference>
<dbReference type="InterPro" id="IPR017871">
    <property type="entry name" value="ABC_transporter-like_CS"/>
</dbReference>
<dbReference type="InterPro" id="IPR003439">
    <property type="entry name" value="ABC_transporter-like_ATP-bd"/>
</dbReference>
<dbReference type="EMBL" id="FOTI01000014">
    <property type="protein sequence ID" value="SFL48243.1"/>
    <property type="molecule type" value="Genomic_DNA"/>
</dbReference>
<dbReference type="GO" id="GO:0016887">
    <property type="term" value="F:ATP hydrolysis activity"/>
    <property type="evidence" value="ECO:0007669"/>
    <property type="project" value="InterPro"/>
</dbReference>
<dbReference type="SUPFAM" id="SSF52540">
    <property type="entry name" value="P-loop containing nucleoside triphosphate hydrolases"/>
    <property type="match status" value="1"/>
</dbReference>
<evidence type="ECO:0000256" key="2">
    <source>
        <dbReference type="ARBA" id="ARBA00022741"/>
    </source>
</evidence>
<sequence length="252" mass="27772">MLKVDKVVKEFNGFRAVDECSFEVKKNTITGLIGPNGAGKTTMFNLIAGSLKADQGEVYFSDQKVNSFAAYKIARLGLARTFQIPKTLKKMTVLENLMLVPGGQSGENIWNSWFKSSKVKAEEKENESRAYRVLKFLELTHVADVLAANLSGGQKKLLELGRALMADPELILLDEPGAGVNPTLLNKIAKNILKLKEKGKTILLIEHNMDLIMNICDRVIVMNDGKHLVDGTPAEVKSNPRVLEAYLGEKTA</sequence>
<organism evidence="5 6">
    <name type="scientific">Halanaerobium salsuginis</name>
    <dbReference type="NCBI Taxonomy" id="29563"/>
    <lineage>
        <taxon>Bacteria</taxon>
        <taxon>Bacillati</taxon>
        <taxon>Bacillota</taxon>
        <taxon>Clostridia</taxon>
        <taxon>Halanaerobiales</taxon>
        <taxon>Halanaerobiaceae</taxon>
        <taxon>Halanaerobium</taxon>
    </lineage>
</organism>
<dbReference type="InterPro" id="IPR032823">
    <property type="entry name" value="BCA_ABC_TP_C"/>
</dbReference>
<keyword evidence="6" id="KW-1185">Reference proteome</keyword>
<reference evidence="5 6" key="1">
    <citation type="submission" date="2016-10" db="EMBL/GenBank/DDBJ databases">
        <authorList>
            <person name="de Groot N.N."/>
        </authorList>
    </citation>
    <scope>NUCLEOTIDE SEQUENCE [LARGE SCALE GENOMIC DNA]</scope>
    <source>
        <strain evidence="5 6">ATCC 51327</strain>
    </source>
</reference>
<protein>
    <submittedName>
        <fullName evidence="5">Branched-chain amino acid transport system ATP-binding protein</fullName>
    </submittedName>
</protein>
<proteinExistence type="predicted"/>
<feature type="domain" description="ABC transporter" evidence="4">
    <location>
        <begin position="2"/>
        <end position="249"/>
    </location>
</feature>
<dbReference type="RefSeq" id="WP_089861125.1">
    <property type="nucleotide sequence ID" value="NZ_FOTI01000014.1"/>
</dbReference>
<accession>A0A1I4I2V5</accession>
<dbReference type="OrthoDB" id="9805514at2"/>
<evidence type="ECO:0000259" key="4">
    <source>
        <dbReference type="PROSITE" id="PS50893"/>
    </source>
</evidence>
<dbReference type="Pfam" id="PF12399">
    <property type="entry name" value="BCA_ABC_TP_C"/>
    <property type="match status" value="1"/>
</dbReference>
<dbReference type="InterPro" id="IPR027417">
    <property type="entry name" value="P-loop_NTPase"/>
</dbReference>
<keyword evidence="3 5" id="KW-0067">ATP-binding</keyword>
<dbReference type="CDD" id="cd03219">
    <property type="entry name" value="ABC_Mj1267_LivG_branched"/>
    <property type="match status" value="1"/>
</dbReference>
<dbReference type="PANTHER" id="PTHR45772">
    <property type="entry name" value="CONSERVED COMPONENT OF ABC TRANSPORTER FOR NATURAL AMINO ACIDS-RELATED"/>
    <property type="match status" value="1"/>
</dbReference>
<keyword evidence="2" id="KW-0547">Nucleotide-binding</keyword>
<evidence type="ECO:0000256" key="1">
    <source>
        <dbReference type="ARBA" id="ARBA00022448"/>
    </source>
</evidence>
<evidence type="ECO:0000256" key="3">
    <source>
        <dbReference type="ARBA" id="ARBA00022840"/>
    </source>
</evidence>
<dbReference type="PROSITE" id="PS50893">
    <property type="entry name" value="ABC_TRANSPORTER_2"/>
    <property type="match status" value="1"/>
</dbReference>
<dbReference type="Proteomes" id="UP000199006">
    <property type="component" value="Unassembled WGS sequence"/>
</dbReference>
<dbReference type="GO" id="GO:0005524">
    <property type="term" value="F:ATP binding"/>
    <property type="evidence" value="ECO:0007669"/>
    <property type="project" value="UniProtKB-KW"/>
</dbReference>
<evidence type="ECO:0000313" key="5">
    <source>
        <dbReference type="EMBL" id="SFL48243.1"/>
    </source>
</evidence>
<dbReference type="PANTHER" id="PTHR45772:SF9">
    <property type="entry name" value="CONSERVED COMPONENT OF ABC TRANSPORTER FOR NATURAL AMINO ACIDS"/>
    <property type="match status" value="1"/>
</dbReference>
<gene>
    <name evidence="5" type="ORF">SAMN02983006_01265</name>
</gene>
<dbReference type="InterPro" id="IPR051120">
    <property type="entry name" value="ABC_AA/LPS_Transport"/>
</dbReference>
<dbReference type="Pfam" id="PF00005">
    <property type="entry name" value="ABC_tran"/>
    <property type="match status" value="1"/>
</dbReference>
<dbReference type="FunFam" id="3.40.50.300:FF:000421">
    <property type="entry name" value="Branched-chain amino acid ABC transporter ATP-binding protein"/>
    <property type="match status" value="1"/>
</dbReference>
<keyword evidence="1" id="KW-0813">Transport</keyword>
<dbReference type="PROSITE" id="PS00211">
    <property type="entry name" value="ABC_TRANSPORTER_1"/>
    <property type="match status" value="1"/>
</dbReference>